<dbReference type="RefSeq" id="XP_044401220.1">
    <property type="nucleotide sequence ID" value="XM_044545285.1"/>
</dbReference>
<evidence type="ECO:0000256" key="2">
    <source>
        <dbReference type="ARBA" id="ARBA00022741"/>
    </source>
</evidence>
<organism evidence="9">
    <name type="scientific">Triticum aestivum</name>
    <name type="common">Wheat</name>
    <dbReference type="NCBI Taxonomy" id="4565"/>
    <lineage>
        <taxon>Eukaryota</taxon>
        <taxon>Viridiplantae</taxon>
        <taxon>Streptophyta</taxon>
        <taxon>Embryophyta</taxon>
        <taxon>Tracheophyta</taxon>
        <taxon>Spermatophyta</taxon>
        <taxon>Magnoliopsida</taxon>
        <taxon>Liliopsida</taxon>
        <taxon>Poales</taxon>
        <taxon>Poaceae</taxon>
        <taxon>BOP clade</taxon>
        <taxon>Pooideae</taxon>
        <taxon>Triticodae</taxon>
        <taxon>Triticeae</taxon>
        <taxon>Triticinae</taxon>
        <taxon>Triticum</taxon>
    </lineage>
</organism>
<keyword evidence="7" id="KW-0472">Membrane</keyword>
<dbReference type="Gramene" id="TraesROB_scaffold_083443_01G000100.1">
    <property type="protein sequence ID" value="TraesROB_scaffold_083443_01G000100.1"/>
    <property type="gene ID" value="TraesROB_scaffold_083443_01G000100"/>
</dbReference>
<feature type="binding site" evidence="5">
    <location>
        <position position="292"/>
    </location>
    <ligand>
        <name>ATP</name>
        <dbReference type="ChEBI" id="CHEBI:30616"/>
    </ligand>
</feature>
<feature type="region of interest" description="Disordered" evidence="6">
    <location>
        <begin position="121"/>
        <end position="146"/>
    </location>
</feature>
<name>A0A3B6MQS0_WHEAT</name>
<keyword evidence="10" id="KW-1185">Reference proteome</keyword>
<keyword evidence="3" id="KW-0418">Kinase</keyword>
<dbReference type="SMR" id="A0A3B6MQS0"/>
<dbReference type="EnsemblPlants" id="TraesCS5D02G191400.1">
    <property type="protein sequence ID" value="TraesCS5D02G191400.1"/>
    <property type="gene ID" value="TraesCS5D02G191400"/>
</dbReference>
<dbReference type="GO" id="GO:0005524">
    <property type="term" value="F:ATP binding"/>
    <property type="evidence" value="ECO:0007669"/>
    <property type="project" value="UniProtKB-UniRule"/>
</dbReference>
<dbReference type="Gramene" id="TraesMAC5D03G03110480.2">
    <property type="protein sequence ID" value="TraesMAC5D03G03110480.2"/>
    <property type="gene ID" value="TraesMAC5D03G03110480"/>
</dbReference>
<dbReference type="Gramene" id="TraesNOR5D03G03141380.1">
    <property type="protein sequence ID" value="TraesNOR5D03G03141380.1"/>
    <property type="gene ID" value="TraesNOR5D03G03141380"/>
</dbReference>
<accession>A0A3B6MQS0</accession>
<evidence type="ECO:0000256" key="7">
    <source>
        <dbReference type="SAM" id="Phobius"/>
    </source>
</evidence>
<dbReference type="Gramene" id="TraesCLE_scaffold_135937_01G000100.1">
    <property type="protein sequence ID" value="TraesCLE_scaffold_135937_01G000100.1"/>
    <property type="gene ID" value="TraesCLE_scaffold_135937_01G000100"/>
</dbReference>
<evidence type="ECO:0000313" key="9">
    <source>
        <dbReference type="EnsemblPlants" id="TraesCS5D02G191400.1"/>
    </source>
</evidence>
<dbReference type="GO" id="GO:0005886">
    <property type="term" value="C:plasma membrane"/>
    <property type="evidence" value="ECO:0000318"/>
    <property type="project" value="GO_Central"/>
</dbReference>
<dbReference type="AlphaFoldDB" id="A0A3B6MQS0"/>
<dbReference type="Gramene" id="TraesCAD_scaffold_099770_01G000100.1">
    <property type="protein sequence ID" value="TraesCAD_scaffold_099770_01G000100.1"/>
    <property type="gene ID" value="TraesCAD_scaffold_099770_01G000100"/>
</dbReference>
<dbReference type="Gramene" id="TraesCS5D02G191400.1">
    <property type="protein sequence ID" value="TraesCS5D02G191400.1"/>
    <property type="gene ID" value="TraesCS5D02G191400"/>
</dbReference>
<dbReference type="STRING" id="4565.A0A3B6MQS0"/>
<dbReference type="Gene3D" id="3.30.200.20">
    <property type="entry name" value="Phosphorylase Kinase, domain 1"/>
    <property type="match status" value="1"/>
</dbReference>
<protein>
    <recommendedName>
        <fullName evidence="8">Protein kinase domain-containing protein</fullName>
    </recommendedName>
</protein>
<feature type="transmembrane region" description="Helical" evidence="7">
    <location>
        <begin position="12"/>
        <end position="31"/>
    </location>
</feature>
<dbReference type="Gramene" id="TraesSTA5D03G03102550.2">
    <property type="protein sequence ID" value="TraesSTA5D03G03102550.2"/>
    <property type="gene ID" value="TraesSTA5D03G03102550"/>
</dbReference>
<evidence type="ECO:0000256" key="1">
    <source>
        <dbReference type="ARBA" id="ARBA00022679"/>
    </source>
</evidence>
<evidence type="ECO:0000256" key="6">
    <source>
        <dbReference type="SAM" id="MobiDB-lite"/>
    </source>
</evidence>
<dbReference type="Gramene" id="TraesWEE_scaffold_074707_01G000100.1">
    <property type="protein sequence ID" value="TraesWEE_scaffold_074707_01G000100.1"/>
    <property type="gene ID" value="TraesWEE_scaffold_074707_01G000100"/>
</dbReference>
<feature type="domain" description="Protein kinase" evidence="8">
    <location>
        <begin position="263"/>
        <end position="547"/>
    </location>
</feature>
<gene>
    <name evidence="9" type="primary">LOC123124713</name>
</gene>
<dbReference type="Gramene" id="TraesARI5D03G03065280.1">
    <property type="protein sequence ID" value="TraesARI5D03G03065280.1"/>
    <property type="gene ID" value="TraesARI5D03G03065280"/>
</dbReference>
<dbReference type="Gramene" id="TraesLAC5D03G03067600.1">
    <property type="protein sequence ID" value="TraesLAC5D03G03067600.1"/>
    <property type="gene ID" value="TraesLAC5D03G03067600"/>
</dbReference>
<evidence type="ECO:0000313" key="10">
    <source>
        <dbReference type="Proteomes" id="UP000019116"/>
    </source>
</evidence>
<dbReference type="Proteomes" id="UP000019116">
    <property type="component" value="Chromosome 5D"/>
</dbReference>
<dbReference type="Gramene" id="TraesSYM5D03G03051640.2">
    <property type="protein sequence ID" value="TraesSYM5D03G03051640.2"/>
    <property type="gene ID" value="TraesSYM5D03G03051640"/>
</dbReference>
<dbReference type="Gramene" id="TraesLDM5D03G03116380.2">
    <property type="protein sequence ID" value="TraesLDM5D03G03116380.2"/>
    <property type="gene ID" value="TraesLDM5D03G03116380"/>
</dbReference>
<dbReference type="GeneID" id="123124713"/>
<dbReference type="Gramene" id="TraesJUL5D03G03136850.2">
    <property type="protein sequence ID" value="TraesJUL5D03G03136850.2"/>
    <property type="gene ID" value="TraesJUL5D03G03136850"/>
</dbReference>
<dbReference type="Gene3D" id="1.10.510.10">
    <property type="entry name" value="Transferase(Phosphotransferase) domain 1"/>
    <property type="match status" value="1"/>
</dbReference>
<dbReference type="InterPro" id="IPR011009">
    <property type="entry name" value="Kinase-like_dom_sf"/>
</dbReference>
<keyword evidence="7" id="KW-0812">Transmembrane</keyword>
<dbReference type="Pfam" id="PF00069">
    <property type="entry name" value="Pkinase"/>
    <property type="match status" value="1"/>
</dbReference>
<dbReference type="PaxDb" id="4565-Traes_5DL_509CCC5D7.2"/>
<dbReference type="InterPro" id="IPR008271">
    <property type="entry name" value="Ser/Thr_kinase_AS"/>
</dbReference>
<evidence type="ECO:0000256" key="5">
    <source>
        <dbReference type="PROSITE-ProRule" id="PRU10141"/>
    </source>
</evidence>
<dbReference type="Gramene" id="TraesKAR5D01G0212750.3">
    <property type="protein sequence ID" value="cds.TraesKAR5D01G0212750.3"/>
    <property type="gene ID" value="TraesKAR5D01G0212750"/>
</dbReference>
<keyword evidence="2 5" id="KW-0547">Nucleotide-binding</keyword>
<dbReference type="InterPro" id="IPR017441">
    <property type="entry name" value="Protein_kinase_ATP_BS"/>
</dbReference>
<keyword evidence="7" id="KW-1133">Transmembrane helix</keyword>
<dbReference type="KEGG" id="taes:123124713"/>
<evidence type="ECO:0000256" key="3">
    <source>
        <dbReference type="ARBA" id="ARBA00022777"/>
    </source>
</evidence>
<sequence>MALAVANSSMYLVIFMISMSYQCIALLASAIPTNYTASDMLVTSVHGRPVTNTTVTMADGVPSVNFLEHEAPLLLPPSESKGWAAVDDSNPATHRYRVLTSKAPREDPVTCSAPCRGNCTSQTDRVSPRNHHIPSPFVPPVASNGSTAERLPSIRRRVQRRVHRRHKKKVDTIKVRKLLGVYHHPTRLQSEPTGSRVTAVAVGSVVSVLLCVLAGLLPWCMCRNSATAASIDSESILRPELLQQAAGPGRYNYCELAAATSNFAQSKRIGRGGFGSVYCGYLDEQDRHVAVKMFSMESLDQGSMEFEHEVKIMSQLRHRNVVQLLGWCDCRKGLLLVYELVPGGSLDKRLHDPEKLLTWQERYKIALGLGSALQYLHMECNQCVMHGDIKPSNIMLDSSNNAKLGDFGLARLVDHGAEPQATQVIAGTVGYMDPEFVSSQKRGTESDVYSFGIVLLEIASGMRPVALGQPAEASVQLLRRVWDMYDRNSILDAADRKLGGDFDGHQMERVLVTGLWCAHRHKSQRPSIEQAMVALRRCEDDFESPVVPVPLPAMHWSDSEQIRSLEEQAYGDLPTGSSSSACLSAATVYHTLEHSSHLQVLDRRQLCLERRTYDQAKANKVAAGL</sequence>
<dbReference type="FunFam" id="1.10.510.10:FF:000522">
    <property type="entry name" value="L-type lectin-domain containing receptor kinase IX.1"/>
    <property type="match status" value="1"/>
</dbReference>
<evidence type="ECO:0000259" key="8">
    <source>
        <dbReference type="PROSITE" id="PS50011"/>
    </source>
</evidence>
<dbReference type="PROSITE" id="PS50011">
    <property type="entry name" value="PROTEIN_KINASE_DOM"/>
    <property type="match status" value="1"/>
</dbReference>
<dbReference type="OrthoDB" id="2441994at2759"/>
<dbReference type="SUPFAM" id="SSF56112">
    <property type="entry name" value="Protein kinase-like (PK-like)"/>
    <property type="match status" value="1"/>
</dbReference>
<dbReference type="Gramene" id="TraesCS5D03G0455000.2">
    <property type="protein sequence ID" value="TraesCS5D03G0455000.2.CDS"/>
    <property type="gene ID" value="TraesCS5D03G0455000"/>
</dbReference>
<dbReference type="SMART" id="SM00220">
    <property type="entry name" value="S_TKc"/>
    <property type="match status" value="1"/>
</dbReference>
<dbReference type="PROSITE" id="PS00108">
    <property type="entry name" value="PROTEIN_KINASE_ST"/>
    <property type="match status" value="1"/>
</dbReference>
<dbReference type="PROSITE" id="PS00107">
    <property type="entry name" value="PROTEIN_KINASE_ATP"/>
    <property type="match status" value="1"/>
</dbReference>
<dbReference type="InterPro" id="IPR000719">
    <property type="entry name" value="Prot_kinase_dom"/>
</dbReference>
<dbReference type="InterPro" id="IPR050528">
    <property type="entry name" value="L-type_Lectin-RKs"/>
</dbReference>
<dbReference type="Gramene" id="TraesJAG5D03G03114760.2">
    <property type="protein sequence ID" value="TraesJAG5D03G03114760.2"/>
    <property type="gene ID" value="TraesJAG5D03G03114760"/>
</dbReference>
<keyword evidence="4 5" id="KW-0067">ATP-binding</keyword>
<keyword evidence="1" id="KW-0808">Transferase</keyword>
<dbReference type="PANTHER" id="PTHR27007">
    <property type="match status" value="1"/>
</dbReference>
<evidence type="ECO:0000256" key="4">
    <source>
        <dbReference type="ARBA" id="ARBA00022840"/>
    </source>
</evidence>
<reference evidence="9" key="2">
    <citation type="submission" date="2018-10" db="UniProtKB">
        <authorList>
            <consortium name="EnsemblPlants"/>
        </authorList>
    </citation>
    <scope>IDENTIFICATION</scope>
</reference>
<proteinExistence type="predicted"/>
<reference evidence="9" key="1">
    <citation type="submission" date="2018-08" db="EMBL/GenBank/DDBJ databases">
        <authorList>
            <person name="Rossello M."/>
        </authorList>
    </citation>
    <scope>NUCLEOTIDE SEQUENCE [LARGE SCALE GENOMIC DNA]</scope>
    <source>
        <strain evidence="9">cv. Chinese Spring</strain>
    </source>
</reference>
<feature type="transmembrane region" description="Helical" evidence="7">
    <location>
        <begin position="197"/>
        <end position="219"/>
    </location>
</feature>
<dbReference type="GO" id="GO:0004672">
    <property type="term" value="F:protein kinase activity"/>
    <property type="evidence" value="ECO:0007669"/>
    <property type="project" value="InterPro"/>
</dbReference>